<evidence type="ECO:0000313" key="8">
    <source>
        <dbReference type="EMBL" id="AGR41618.1"/>
    </source>
</evidence>
<keyword evidence="4 6" id="KW-1133">Transmembrane helix</keyword>
<evidence type="ECO:0000256" key="3">
    <source>
        <dbReference type="ARBA" id="ARBA00022692"/>
    </source>
</evidence>
<protein>
    <submittedName>
        <fullName evidence="8">Efflux ABC transporter, permease protein</fullName>
    </submittedName>
</protein>
<dbReference type="InterPro" id="IPR003838">
    <property type="entry name" value="ABC3_permease_C"/>
</dbReference>
<evidence type="ECO:0000256" key="6">
    <source>
        <dbReference type="SAM" id="Phobius"/>
    </source>
</evidence>
<dbReference type="OrthoDB" id="393121at2"/>
<reference evidence="8 9" key="1">
    <citation type="journal article" date="2013" name="Genome Biol. Evol.">
        <title>Comparison of metabolic capacities and inference of gene content evolution in mosquito-associated Spiroplasma diminutum and S. taiwanense.</title>
        <authorList>
            <person name="Lo W.S."/>
            <person name="Ku C."/>
            <person name="Chen L.L."/>
            <person name="Chang T.H."/>
            <person name="Kuo C.H."/>
        </authorList>
    </citation>
    <scope>NUCLEOTIDE SEQUENCE [LARGE SCALE GENOMIC DNA]</scope>
    <source>
        <strain evidence="8">CT-1</strain>
    </source>
</reference>
<keyword evidence="2" id="KW-1003">Cell membrane</keyword>
<dbReference type="EMBL" id="CP005074">
    <property type="protein sequence ID" value="AGR41618.1"/>
    <property type="molecule type" value="Genomic_DNA"/>
</dbReference>
<dbReference type="PANTHER" id="PTHR30287">
    <property type="entry name" value="MEMBRANE COMPONENT OF PREDICTED ABC SUPERFAMILY METABOLITE UPTAKE TRANSPORTER"/>
    <property type="match status" value="1"/>
</dbReference>
<evidence type="ECO:0000256" key="5">
    <source>
        <dbReference type="ARBA" id="ARBA00023136"/>
    </source>
</evidence>
<dbReference type="KEGG" id="stai:STAIW_v1c10350"/>
<feature type="domain" description="ABC3 transporter permease C-terminal" evidence="7">
    <location>
        <begin position="646"/>
        <end position="759"/>
    </location>
</feature>
<name>S5MD34_9MOLU</name>
<evidence type="ECO:0000259" key="7">
    <source>
        <dbReference type="Pfam" id="PF02687"/>
    </source>
</evidence>
<dbReference type="RefSeq" id="WP_020834757.1">
    <property type="nucleotide sequence ID" value="NC_021846.1"/>
</dbReference>
<keyword evidence="9" id="KW-1185">Reference proteome</keyword>
<feature type="transmembrane region" description="Helical" evidence="6">
    <location>
        <begin position="730"/>
        <end position="758"/>
    </location>
</feature>
<gene>
    <name evidence="8" type="ORF">STAIW_v1c10350</name>
</gene>
<keyword evidence="5 6" id="KW-0472">Membrane</keyword>
<feature type="transmembrane region" description="Helical" evidence="6">
    <location>
        <begin position="1545"/>
        <end position="1572"/>
    </location>
</feature>
<evidence type="ECO:0000256" key="4">
    <source>
        <dbReference type="ARBA" id="ARBA00022989"/>
    </source>
</evidence>
<dbReference type="Proteomes" id="UP000014984">
    <property type="component" value="Chromosome"/>
</dbReference>
<dbReference type="GO" id="GO:0005886">
    <property type="term" value="C:plasma membrane"/>
    <property type="evidence" value="ECO:0007669"/>
    <property type="project" value="UniProtKB-SubCell"/>
</dbReference>
<dbReference type="Pfam" id="PF02687">
    <property type="entry name" value="FtsX"/>
    <property type="match status" value="2"/>
</dbReference>
<dbReference type="InterPro" id="IPR038766">
    <property type="entry name" value="Membrane_comp_ABC_pdt"/>
</dbReference>
<feature type="transmembrane region" description="Helical" evidence="6">
    <location>
        <begin position="20"/>
        <end position="44"/>
    </location>
</feature>
<dbReference type="PANTHER" id="PTHR30287:SF1">
    <property type="entry name" value="INNER MEMBRANE PROTEIN"/>
    <property type="match status" value="1"/>
</dbReference>
<accession>S5MD34</accession>
<comment type="subcellular location">
    <subcellularLocation>
        <location evidence="1">Cell membrane</location>
        <topology evidence="1">Multi-pass membrane protein</topology>
    </subcellularLocation>
</comment>
<feature type="transmembrane region" description="Helical" evidence="6">
    <location>
        <begin position="687"/>
        <end position="710"/>
    </location>
</feature>
<evidence type="ECO:0000256" key="1">
    <source>
        <dbReference type="ARBA" id="ARBA00004651"/>
    </source>
</evidence>
<evidence type="ECO:0000256" key="2">
    <source>
        <dbReference type="ARBA" id="ARBA00022475"/>
    </source>
</evidence>
<feature type="transmembrane region" description="Helical" evidence="6">
    <location>
        <begin position="1640"/>
        <end position="1660"/>
    </location>
</feature>
<feature type="domain" description="ABC3 transporter permease C-terminal" evidence="7">
    <location>
        <begin position="1551"/>
        <end position="1670"/>
    </location>
</feature>
<dbReference type="eggNOG" id="COG0577">
    <property type="taxonomic scope" value="Bacteria"/>
</dbReference>
<dbReference type="STRING" id="1276220.STAIW_v1c10350"/>
<evidence type="ECO:0000313" key="9">
    <source>
        <dbReference type="Proteomes" id="UP000014984"/>
    </source>
</evidence>
<feature type="transmembrane region" description="Helical" evidence="6">
    <location>
        <begin position="808"/>
        <end position="831"/>
    </location>
</feature>
<feature type="transmembrane region" description="Helical" evidence="6">
    <location>
        <begin position="638"/>
        <end position="659"/>
    </location>
</feature>
<dbReference type="HOGENOM" id="CLU_002981_0_0_14"/>
<feature type="transmembrane region" description="Helical" evidence="6">
    <location>
        <begin position="1593"/>
        <end position="1620"/>
    </location>
</feature>
<dbReference type="PATRIC" id="fig|1276220.3.peg.1052"/>
<sequence length="1675" mass="192372">MKKINAFLLTKQGVKGIFKYKIQFVLIVILGFFASLILSITFSINDRLEYEYNRTMGNTAKFDYIETQTLESSNQSESKEFTPFVDFISNQFLQFDDKSIAYNFNISSFENNENYKSTFLTKAFESDNFKKIFQKLISSDFTKSWFDFNYDESKPIYFNAYGMDETMSNRDKTNFWYRFDSLNKYNDYEYKSPYLVYTSTKNGLNGFANFVQETIKLIKNQLEISEFNDNSLISQFINKKIQSGFTKETILKELDVYINYSIVSIIAQLNKMMHDYVQYWMDQAILQKINWEDYFTTNSGLSKSNINNASVIYCWLFGKKLDINDNVNENFIVNENNKEWDQKVNSSNLQTANILKNGDNIYENGARGSLIQITYENDLVKANDSGAALTLLKEEGNIANTLRYKKAFKDKSNYLNENASIPTSYLYRTNLLSFVTNLDVYSRLELNLPDNNQEKQYRFVLMDNQTKSNLTIYQGQNTRTLNEILINPQYAKQNKIKLGENIKVGDFDLTVSGYAADPYTNFPLADLSVPFPNNKKGAIIFISPEALELVIKTADAKISTTNLYTIFTGKNKTDVKKDISLYNSLSFSYKDKIYDDLNNIKSEGTLTIDYGTKLVSYNEHFFSWNWDLTPIVLKTFSIILYSTCSIILLICLITIIISVRKTINFNSPEIGILKALGAKNSQISFGYISYGLILLLIVIPISWFLGGFLQDPFSSLFISYMGGAYKQVTFNGYSLAILLFTFGITVILVSYFTAFYLINKPVLKIIEKKEVVKRIVWLDNLKTKITRRTKFTVRFSIELATSTMKPTLIASITILITSLLISSSMAIPGMVSKAVTSYYKNVKYSNSIKNIEPIGNAPMAKTALSPWNGADYYQNYLININNEFDGINYLSNSVTNTTSISDFSMFPKLVLNQDPNKQIKSEWLFDFITNSSNQLNTEENSALLSVIFSIFGSGLAQSLGKGISIAEIQRIIEWMAHDYRRNQSNNMESFKKDVKNITGLLTEGLPQVMDQLFPLVESEGNINGSWKENIINIILSQAPTYVKNFLDKSENRFNQYNFGWTYSNYIPGKDDFYTEADFNTINGKDSKILGLLSNQKAYKFEKNGDEIFIGNEQIEQLKKVINEGNNSSISSIKTNTGFELYNNGVLNIPVNLNEQAKLNLKQSGKKIEVNDFQSTRLVLSSDKKSIPNGAWIYDDSDWKTLKNENLNKFLNPFNMDISKFTFAKIFDKSNYDYDYDWNGTSNSLKLTNNSYGFINVDYDNENNLKTEIRSYYQYENLLLFVPTKYEKDFSSLFKMGSNNDNSKWHGKTNSAPDEVINAWGANKTDEFIWIRPYSLRFDSTFKPVETNFSGGELDYLLNHYNSFYKMNFLQLSPAIIDKYTDMNWKEKGIKQINLVPISKLDVFGKNLIIADQRLINLLHGFSDDIYIPFNYIFEKEQKSSYLLNNNEIQTYEYNTPEDLIATENEKNWIWGNEAQKTYKPLQWNNGIYSQEKEPLFLTTQASFSKSVRVGEYSLNGNSQYYDGLEMEKVEFLTEQKSLINQITSLVLTIGITFIVVIIIIATLSMIIITDLYANQYKRFMIVMKSLGYSNWKIIKYSFGFLTFLATICLALGILTSFGLVWLTTTFVQSNLISIPIGLTWWSPLASSILIITSYISSILITTRKIRTESPITLMG</sequence>
<keyword evidence="3 6" id="KW-0812">Transmembrane</keyword>
<proteinExistence type="predicted"/>
<organism evidence="8 9">
    <name type="scientific">Spiroplasma taiwanense CT-1</name>
    <dbReference type="NCBI Taxonomy" id="1276220"/>
    <lineage>
        <taxon>Bacteria</taxon>
        <taxon>Bacillati</taxon>
        <taxon>Mycoplasmatota</taxon>
        <taxon>Mollicutes</taxon>
        <taxon>Entomoplasmatales</taxon>
        <taxon>Spiroplasmataceae</taxon>
        <taxon>Spiroplasma</taxon>
    </lineage>
</organism>